<dbReference type="RefSeq" id="WP_191802422.1">
    <property type="nucleotide sequence ID" value="NZ_JACSQL010000009.1"/>
</dbReference>
<protein>
    <recommendedName>
        <fullName evidence="1">Regulatory protein YycH domain-containing protein</fullName>
    </recommendedName>
</protein>
<organism evidence="2 3">
    <name type="scientific">Paenibacillus gallinarum</name>
    <dbReference type="NCBI Taxonomy" id="2762232"/>
    <lineage>
        <taxon>Bacteria</taxon>
        <taxon>Bacillati</taxon>
        <taxon>Bacillota</taxon>
        <taxon>Bacilli</taxon>
        <taxon>Bacillales</taxon>
        <taxon>Paenibacillaceae</taxon>
        <taxon>Paenibacillus</taxon>
    </lineage>
</organism>
<sequence>MKEGLKNTVLVLLITASLVQSYFLIYRLPGSYSIVNSESNYIKTENMGQEQRVENVLFPDQMIIHMGKDKHTIFYPESTFYQLIYSRLQGRNFGNFERQSVDSADWEELKKKHPGIELSFDGGIPVSLLQRVMQLDTDSLFQAETIHKIWIYTSDKDPKVHALFFSARGDVVYEASDVDLTVQDVLQHVDFGTGWTPYQLTEAGYYIPKEPLEVLQVEIPTGQYTVEQMQRSLFFDPSMTRNIQEKDGSEIYTDSKRSLQVKYNQRWISYNDPAAVLTSEVDRTKDVLAAIDFVNQYGGFNGTYRLTMDTEDQSTEINLLPYYDSYQILDLPQYGFEHMYLDVQKESVATYERSLLYLREGEEIDKQMVQLPYGEELEQQIKEVAGDTDLVSVYPAYHPQPTEAGMKLIPVWTVKLSTGEVRTLETK</sequence>
<accession>A0ABR8T285</accession>
<keyword evidence="3" id="KW-1185">Reference proteome</keyword>
<dbReference type="EMBL" id="JACSQL010000009">
    <property type="protein sequence ID" value="MBD7969886.1"/>
    <property type="molecule type" value="Genomic_DNA"/>
</dbReference>
<evidence type="ECO:0000259" key="1">
    <source>
        <dbReference type="Pfam" id="PF07435"/>
    </source>
</evidence>
<evidence type="ECO:0000313" key="2">
    <source>
        <dbReference type="EMBL" id="MBD7969886.1"/>
    </source>
</evidence>
<dbReference type="CDD" id="cd15787">
    <property type="entry name" value="YycH_N"/>
    <property type="match status" value="1"/>
</dbReference>
<evidence type="ECO:0000313" key="3">
    <source>
        <dbReference type="Proteomes" id="UP000608071"/>
    </source>
</evidence>
<proteinExistence type="predicted"/>
<gene>
    <name evidence="2" type="ORF">H9647_17640</name>
</gene>
<dbReference type="InterPro" id="IPR009996">
    <property type="entry name" value="YycH"/>
</dbReference>
<comment type="caution">
    <text evidence="2">The sequence shown here is derived from an EMBL/GenBank/DDBJ whole genome shotgun (WGS) entry which is preliminary data.</text>
</comment>
<reference evidence="2 3" key="1">
    <citation type="submission" date="2020-08" db="EMBL/GenBank/DDBJ databases">
        <title>A Genomic Blueprint of the Chicken Gut Microbiome.</title>
        <authorList>
            <person name="Gilroy R."/>
            <person name="Ravi A."/>
            <person name="Getino M."/>
            <person name="Pursley I."/>
            <person name="Horton D.L."/>
            <person name="Alikhan N.-F."/>
            <person name="Baker D."/>
            <person name="Gharbi K."/>
            <person name="Hall N."/>
            <person name="Watson M."/>
            <person name="Adriaenssens E.M."/>
            <person name="Foster-Nyarko E."/>
            <person name="Jarju S."/>
            <person name="Secka A."/>
            <person name="Antonio M."/>
            <person name="Oren A."/>
            <person name="Chaudhuri R."/>
            <person name="La Ragione R.M."/>
            <person name="Hildebrand F."/>
            <person name="Pallen M.J."/>
        </authorList>
    </citation>
    <scope>NUCLEOTIDE SEQUENCE [LARGE SCALE GENOMIC DNA]</scope>
    <source>
        <strain evidence="2 3">Sa2BVA9</strain>
    </source>
</reference>
<dbReference type="InterPro" id="IPR042274">
    <property type="entry name" value="YycH/YycI_2"/>
</dbReference>
<name>A0ABR8T285_9BACL</name>
<feature type="domain" description="Regulatory protein YycH" evidence="1">
    <location>
        <begin position="3"/>
        <end position="416"/>
    </location>
</feature>
<dbReference type="Pfam" id="PF07435">
    <property type="entry name" value="YycH"/>
    <property type="match status" value="1"/>
</dbReference>
<dbReference type="Gene3D" id="3.30.310.160">
    <property type="entry name" value="YycH protein, domain 2"/>
    <property type="match status" value="1"/>
</dbReference>
<dbReference type="Proteomes" id="UP000608071">
    <property type="component" value="Unassembled WGS sequence"/>
</dbReference>